<sequence length="105" mass="12399">MQSWTRKVLCTTLNRLITCGMLARHLYLTNVIRLPLVSSLVSAVKDSLWFFEMPYTNAEAFDMLMVLGECFQNYVASARVYTEWFPNREPQSRMAFQRFEFVKQD</sequence>
<gene>
    <name evidence="1" type="ORF">g.23837</name>
</gene>
<evidence type="ECO:0000313" key="1">
    <source>
        <dbReference type="EMBL" id="JAT03773.1"/>
    </source>
</evidence>
<accession>A0A1B6JX77</accession>
<protein>
    <submittedName>
        <fullName evidence="1">Uncharacterized protein</fullName>
    </submittedName>
</protein>
<organism evidence="1">
    <name type="scientific">Homalodisca liturata</name>
    <dbReference type="NCBI Taxonomy" id="320908"/>
    <lineage>
        <taxon>Eukaryota</taxon>
        <taxon>Metazoa</taxon>
        <taxon>Ecdysozoa</taxon>
        <taxon>Arthropoda</taxon>
        <taxon>Hexapoda</taxon>
        <taxon>Insecta</taxon>
        <taxon>Pterygota</taxon>
        <taxon>Neoptera</taxon>
        <taxon>Paraneoptera</taxon>
        <taxon>Hemiptera</taxon>
        <taxon>Auchenorrhyncha</taxon>
        <taxon>Membracoidea</taxon>
        <taxon>Cicadellidae</taxon>
        <taxon>Cicadellinae</taxon>
        <taxon>Proconiini</taxon>
        <taxon>Homalodisca</taxon>
    </lineage>
</organism>
<reference evidence="1" key="1">
    <citation type="submission" date="2015-11" db="EMBL/GenBank/DDBJ databases">
        <title>De novo transcriptome assembly of four potential Pierce s Disease insect vectors from Arizona vineyards.</title>
        <authorList>
            <person name="Tassone E.E."/>
        </authorList>
    </citation>
    <scope>NUCLEOTIDE SEQUENCE</scope>
</reference>
<feature type="non-terminal residue" evidence="1">
    <location>
        <position position="105"/>
    </location>
</feature>
<dbReference type="EMBL" id="GECU01003934">
    <property type="protein sequence ID" value="JAT03773.1"/>
    <property type="molecule type" value="Transcribed_RNA"/>
</dbReference>
<proteinExistence type="predicted"/>
<dbReference type="AlphaFoldDB" id="A0A1B6JX77"/>
<name>A0A1B6JX77_9HEMI</name>